<reference evidence="1" key="1">
    <citation type="submission" date="2022-10" db="EMBL/GenBank/DDBJ databases">
        <title>Luteolibacter sp. GHJ8, whole genome shotgun sequencing project.</title>
        <authorList>
            <person name="Zhao G."/>
            <person name="Shen L."/>
        </authorList>
    </citation>
    <scope>NUCLEOTIDE SEQUENCE</scope>
    <source>
        <strain evidence="1">GHJ8</strain>
    </source>
</reference>
<evidence type="ECO:0000313" key="1">
    <source>
        <dbReference type="EMBL" id="MCW1913836.1"/>
    </source>
</evidence>
<dbReference type="EMBL" id="JAPDDR010000004">
    <property type="protein sequence ID" value="MCW1913836.1"/>
    <property type="molecule type" value="Genomic_DNA"/>
</dbReference>
<comment type="caution">
    <text evidence="1">The sequence shown here is derived from an EMBL/GenBank/DDBJ whole genome shotgun (WGS) entry which is preliminary data.</text>
</comment>
<dbReference type="RefSeq" id="WP_264513339.1">
    <property type="nucleotide sequence ID" value="NZ_JAPDDR010000004.1"/>
</dbReference>
<organism evidence="1 2">
    <name type="scientific">Luteolibacter rhizosphaerae</name>
    <dbReference type="NCBI Taxonomy" id="2989719"/>
    <lineage>
        <taxon>Bacteria</taxon>
        <taxon>Pseudomonadati</taxon>
        <taxon>Verrucomicrobiota</taxon>
        <taxon>Verrucomicrobiia</taxon>
        <taxon>Verrucomicrobiales</taxon>
        <taxon>Verrucomicrobiaceae</taxon>
        <taxon>Luteolibacter</taxon>
    </lineage>
</organism>
<sequence>MISLIGSRPAIQVGRHQVMNYDTAWLAVALRRAALAAERHDFPFVDEIRMGIEKYLETKCPLNLLPLPDLFDRMRHMLVRIGCESIAEKLEPLAPPVPLSLVKLAKDAGNGFELAFYGLLRDELNELRNAGAEEIRFTGLKEAALILCSVEKWDQRCDVLLADLRSFLDEIDRDRHPMRRPMRLRLDAER</sequence>
<protein>
    <submittedName>
        <fullName evidence="1">Uncharacterized protein</fullName>
    </submittedName>
</protein>
<gene>
    <name evidence="1" type="ORF">OJ996_09630</name>
</gene>
<accession>A0ABT3G1X6</accession>
<keyword evidence="2" id="KW-1185">Reference proteome</keyword>
<evidence type="ECO:0000313" key="2">
    <source>
        <dbReference type="Proteomes" id="UP001165653"/>
    </source>
</evidence>
<name>A0ABT3G1X6_9BACT</name>
<dbReference type="Proteomes" id="UP001165653">
    <property type="component" value="Unassembled WGS sequence"/>
</dbReference>
<proteinExistence type="predicted"/>